<comment type="caution">
    <text evidence="1">The sequence shown here is derived from an EMBL/GenBank/DDBJ whole genome shotgun (WGS) entry which is preliminary data.</text>
</comment>
<accession>A0A4Y2LED8</accession>
<gene>
    <name evidence="1" type="ORF">AVEN_199463_1</name>
</gene>
<evidence type="ECO:0000313" key="1">
    <source>
        <dbReference type="EMBL" id="GBN12293.1"/>
    </source>
</evidence>
<proteinExistence type="predicted"/>
<keyword evidence="2" id="KW-1185">Reference proteome</keyword>
<protein>
    <recommendedName>
        <fullName evidence="3">Helitron helicase-like domain-containing protein</fullName>
    </recommendedName>
</protein>
<dbReference type="EMBL" id="BGPR01005665">
    <property type="protein sequence ID" value="GBN12293.1"/>
    <property type="molecule type" value="Genomic_DNA"/>
</dbReference>
<dbReference type="AlphaFoldDB" id="A0A4Y2LED8"/>
<evidence type="ECO:0000313" key="2">
    <source>
        <dbReference type="Proteomes" id="UP000499080"/>
    </source>
</evidence>
<reference evidence="1 2" key="1">
    <citation type="journal article" date="2019" name="Sci. Rep.">
        <title>Orb-weaving spider Araneus ventricosus genome elucidates the spidroin gene catalogue.</title>
        <authorList>
            <person name="Kono N."/>
            <person name="Nakamura H."/>
            <person name="Ohtoshi R."/>
            <person name="Moran D.A.P."/>
            <person name="Shinohara A."/>
            <person name="Yoshida Y."/>
            <person name="Fujiwara M."/>
            <person name="Mori M."/>
            <person name="Tomita M."/>
            <person name="Arakawa K."/>
        </authorList>
    </citation>
    <scope>NUCLEOTIDE SEQUENCE [LARGE SCALE GENOMIC DNA]</scope>
</reference>
<dbReference type="Proteomes" id="UP000499080">
    <property type="component" value="Unassembled WGS sequence"/>
</dbReference>
<name>A0A4Y2LED8_ARAVE</name>
<organism evidence="1 2">
    <name type="scientific">Araneus ventricosus</name>
    <name type="common">Orbweaver spider</name>
    <name type="synonym">Epeira ventricosa</name>
    <dbReference type="NCBI Taxonomy" id="182803"/>
    <lineage>
        <taxon>Eukaryota</taxon>
        <taxon>Metazoa</taxon>
        <taxon>Ecdysozoa</taxon>
        <taxon>Arthropoda</taxon>
        <taxon>Chelicerata</taxon>
        <taxon>Arachnida</taxon>
        <taxon>Araneae</taxon>
        <taxon>Araneomorphae</taxon>
        <taxon>Entelegynae</taxon>
        <taxon>Araneoidea</taxon>
        <taxon>Araneidae</taxon>
        <taxon>Araneus</taxon>
    </lineage>
</organism>
<sequence length="181" mass="20730">MVSEAKLGIADRIRAVDAAAYRKRIEAETPARARRERDAEAHRLVRDRQRIRDGAIHFIEAQVEIHNCGTVNIICQFCKSKNFAAELPSDGKFTSCCRKGKIKLEKPQMHKADNEFSTSEHIDKFVRAEIPSSIENPRLHEIVTKCLMHMAPVALTILEHFAWKRANARNCFPKNLELKLQ</sequence>
<evidence type="ECO:0008006" key="3">
    <source>
        <dbReference type="Google" id="ProtNLM"/>
    </source>
</evidence>